<evidence type="ECO:0000313" key="6">
    <source>
        <dbReference type="Proteomes" id="UP000539372"/>
    </source>
</evidence>
<keyword evidence="2" id="KW-0067">ATP-binding</keyword>
<dbReference type="InterPro" id="IPR000719">
    <property type="entry name" value="Prot_kinase_dom"/>
</dbReference>
<evidence type="ECO:0000259" key="4">
    <source>
        <dbReference type="PROSITE" id="PS50011"/>
    </source>
</evidence>
<name>A0A7Y0DXA2_9PROT</name>
<dbReference type="InterPro" id="IPR011009">
    <property type="entry name" value="Kinase-like_dom_sf"/>
</dbReference>
<dbReference type="Pfam" id="PF00069">
    <property type="entry name" value="Pkinase"/>
    <property type="match status" value="1"/>
</dbReference>
<organism evidence="5 6">
    <name type="scientific">Pacificispira spongiicola</name>
    <dbReference type="NCBI Taxonomy" id="2729598"/>
    <lineage>
        <taxon>Bacteria</taxon>
        <taxon>Pseudomonadati</taxon>
        <taxon>Pseudomonadota</taxon>
        <taxon>Alphaproteobacteria</taxon>
        <taxon>Rhodospirillales</taxon>
        <taxon>Rhodospirillaceae</taxon>
        <taxon>Pacificispira</taxon>
    </lineage>
</organism>
<feature type="transmembrane region" description="Helical" evidence="3">
    <location>
        <begin position="655"/>
        <end position="674"/>
    </location>
</feature>
<keyword evidence="3" id="KW-1133">Transmembrane helix</keyword>
<evidence type="ECO:0000256" key="3">
    <source>
        <dbReference type="SAM" id="Phobius"/>
    </source>
</evidence>
<evidence type="ECO:0000313" key="5">
    <source>
        <dbReference type="EMBL" id="NMM43143.1"/>
    </source>
</evidence>
<dbReference type="Proteomes" id="UP000539372">
    <property type="component" value="Unassembled WGS sequence"/>
</dbReference>
<keyword evidence="6" id="KW-1185">Reference proteome</keyword>
<dbReference type="Gene3D" id="1.10.510.10">
    <property type="entry name" value="Transferase(Phosphotransferase) domain 1"/>
    <property type="match status" value="1"/>
</dbReference>
<accession>A0A7Y0DXA2</accession>
<comment type="caution">
    <text evidence="5">The sequence shown here is derived from an EMBL/GenBank/DDBJ whole genome shotgun (WGS) entry which is preliminary data.</text>
</comment>
<dbReference type="EMBL" id="JABBNT010000001">
    <property type="protein sequence ID" value="NMM43143.1"/>
    <property type="molecule type" value="Genomic_DNA"/>
</dbReference>
<keyword evidence="3" id="KW-0812">Transmembrane</keyword>
<sequence>MALKVSGGGGGGAEPTISTARVVEVRDRYDIDSAKPLPEYDSQPAVAYSAVHKRDGKRSIYALICDPKLPPRHDIVANLRRIDNRALVRTLDWDVVDWPPEGRRCPVVIMERPGGPRVTENLDKSFAPLPEDAIARAFIEPMAQVMGEMHNLGIFHRMIRPDNLFWSGADRRDLQLGDCVSSPAGMTNPVVFEPLDSAMATAAGRGEGGAPADLFGFGVTVLALLTGHCPLQGKTDEEVIQLRLQQGTYGAYVQHHRVSLTLMEPLRGLLNDDPAERWTLDDLSLWLNGRRLSPKQQAMPSKGSRSLGVGGTEYWTAREIAYAMHNNWDQAAILVTSGTLDTWLRRSLSEDDMVEAVNLAKAGASDNQDKLIARVLIAMDPHAPIRLKAFSATLEGCSTLLGMFANDRDARTLFASVLSMGLVAFWVEQQRALEPNTMRQVTRMERVKNVIMQTGLGFGIERVIYELNNNLPCQSEQFERDYVATIEHVLPALDRLCYGDNLPQKFIDRHLAAFIGTHFKRAVGSELRDIERAGDDIEGRIAQARILNMLQEGLHRNVTFPGLTNALAVSLDPATKRFYSRERRNKIRTRIRKAAKSGKIKDLLDIVEDSAELSQDNQSFERAVREYRGMTYELIGVMSDIHNKKRLSEEYGGQLAYAAALLGCVAAVALSGFFRFF</sequence>
<keyword evidence="3" id="KW-0472">Membrane</keyword>
<dbReference type="PANTHER" id="PTHR24346:SF30">
    <property type="entry name" value="MATERNAL EMBRYONIC LEUCINE ZIPPER KINASE"/>
    <property type="match status" value="1"/>
</dbReference>
<dbReference type="AlphaFoldDB" id="A0A7Y0DXA2"/>
<dbReference type="GO" id="GO:0004674">
    <property type="term" value="F:protein serine/threonine kinase activity"/>
    <property type="evidence" value="ECO:0007669"/>
    <property type="project" value="TreeGrafter"/>
</dbReference>
<dbReference type="GO" id="GO:0005737">
    <property type="term" value="C:cytoplasm"/>
    <property type="evidence" value="ECO:0007669"/>
    <property type="project" value="TreeGrafter"/>
</dbReference>
<evidence type="ECO:0000256" key="2">
    <source>
        <dbReference type="ARBA" id="ARBA00022840"/>
    </source>
</evidence>
<dbReference type="SMART" id="SM00220">
    <property type="entry name" value="S_TKc"/>
    <property type="match status" value="1"/>
</dbReference>
<evidence type="ECO:0000256" key="1">
    <source>
        <dbReference type="ARBA" id="ARBA00022741"/>
    </source>
</evidence>
<dbReference type="GO" id="GO:0005524">
    <property type="term" value="F:ATP binding"/>
    <property type="evidence" value="ECO:0007669"/>
    <property type="project" value="UniProtKB-KW"/>
</dbReference>
<keyword evidence="1" id="KW-0547">Nucleotide-binding</keyword>
<dbReference type="PROSITE" id="PS50011">
    <property type="entry name" value="PROTEIN_KINASE_DOM"/>
    <property type="match status" value="1"/>
</dbReference>
<dbReference type="SUPFAM" id="SSF56112">
    <property type="entry name" value="Protein kinase-like (PK-like)"/>
    <property type="match status" value="1"/>
</dbReference>
<dbReference type="PANTHER" id="PTHR24346">
    <property type="entry name" value="MAP/MICROTUBULE AFFINITY-REGULATING KINASE"/>
    <property type="match status" value="1"/>
</dbReference>
<gene>
    <name evidence="5" type="ORF">HH303_01550</name>
</gene>
<proteinExistence type="predicted"/>
<dbReference type="GO" id="GO:0035556">
    <property type="term" value="P:intracellular signal transduction"/>
    <property type="evidence" value="ECO:0007669"/>
    <property type="project" value="TreeGrafter"/>
</dbReference>
<dbReference type="RefSeq" id="WP_169623444.1">
    <property type="nucleotide sequence ID" value="NZ_JABBNT010000001.1"/>
</dbReference>
<feature type="domain" description="Protein kinase" evidence="4">
    <location>
        <begin position="3"/>
        <end position="287"/>
    </location>
</feature>
<protein>
    <submittedName>
        <fullName evidence="5">Protein kinase family protein</fullName>
    </submittedName>
</protein>
<reference evidence="5 6" key="1">
    <citation type="submission" date="2020-04" db="EMBL/GenBank/DDBJ databases">
        <title>Rhodospirillaceae bacterium KN72 isolated from deep sea.</title>
        <authorList>
            <person name="Zhang D.-C."/>
        </authorList>
    </citation>
    <scope>NUCLEOTIDE SEQUENCE [LARGE SCALE GENOMIC DNA]</scope>
    <source>
        <strain evidence="5 6">KN72</strain>
    </source>
</reference>
<keyword evidence="5" id="KW-0808">Transferase</keyword>
<keyword evidence="5" id="KW-0418">Kinase</keyword>